<feature type="region of interest" description="Disordered" evidence="1">
    <location>
        <begin position="94"/>
        <end position="134"/>
    </location>
</feature>
<evidence type="ECO:0000313" key="4">
    <source>
        <dbReference type="Proteomes" id="UP001367316"/>
    </source>
</evidence>
<sequence length="916" mass="97406">MASIFTFDPDPPRVASPWSTPRSLTPQKPTSSAGTAPTLRPNNAVATSGLTPRAVLETDSSVTKLDAEPQEGPTEYKLHLLLRPRRSFTFTSTARHVAGSHRSALGIPTTRSVSESVSGSHTPPKQTSSQSRQHRLEQLTTQLLWRLQQSSPYHSTSANELVVPQLPEATPQLKTQPLAKVLPGLEESQGALYEIGVADDGTFVGLAEDEMEESLTNLRAMAASLGCSVNVLRMIPVGECTWSDDVDENSRSGPLWVAEAFVRPEVAGSGTPSPTAQLDPMAESLDQMGLEDSKQASAQLRLSLTGATMSGKSSLLGSLSTATLDNGRGKSRLSLLKHRHEIVSGMTSSVTQELIGYSVDDSGEVQVVNYASGNIDSWTDIHSACQNGRLVFLSDSAGHPRYRRTAVRGLMGWAPHWTLLCMPADNDDDTSGKVGSTPSTEEMLGSAAADVDLSEAHLDLCLNLKLPLMVVVTKLDLASKAGMMRTMSKLLSALKRAGRTPRIISDNVGTLVTEDDLHTVPDSDVRIARGIADELSLDPLGTVPIVLTSAVKGNGIRKLHALLHEIHIPESLDYPRAGTHSGSIPSQITALYHIEDIYKLSLAGATGANSPGISIISGHLRYGVLHLGDELLLGPFPIGNAVDDSDSSGSSPKPADQLTASRSFPGALHRHLDRAARLDPTSQASGSTRSMKQQEWRRVRITSIRNLRLPVRTLHAGQVGTLGILPLSSTSAVSPATTLPATAHHPRIRKGMVLVFGPAHPPSHRSFVARFATAAVRNLIVGSLVVTYIASIRASAKVVAIAIDDDEDESTARKNRRDGDDDDDENDDSFGFFGGGDDDDDDEDPSGSDVDDVTDGQATLVTFQFVATREFLEPGAQVLVMEGGGGRTQASSAATAVARGLVGLEGFVGCIVQGFG</sequence>
<keyword evidence="4" id="KW-1185">Reference proteome</keyword>
<feature type="region of interest" description="Disordered" evidence="1">
    <location>
        <begin position="807"/>
        <end position="854"/>
    </location>
</feature>
<dbReference type="InterPro" id="IPR000795">
    <property type="entry name" value="T_Tr_GTP-bd_dom"/>
</dbReference>
<dbReference type="Proteomes" id="UP001367316">
    <property type="component" value="Unassembled WGS sequence"/>
</dbReference>
<feature type="region of interest" description="Disordered" evidence="1">
    <location>
        <begin position="675"/>
        <end position="695"/>
    </location>
</feature>
<dbReference type="Gene3D" id="3.40.50.300">
    <property type="entry name" value="P-loop containing nucleotide triphosphate hydrolases"/>
    <property type="match status" value="1"/>
</dbReference>
<evidence type="ECO:0000259" key="2">
    <source>
        <dbReference type="Pfam" id="PF00009"/>
    </source>
</evidence>
<feature type="compositionally biased region" description="Polar residues" evidence="1">
    <location>
        <begin position="109"/>
        <end position="131"/>
    </location>
</feature>
<reference evidence="3 4" key="1">
    <citation type="submission" date="2024-04" db="EMBL/GenBank/DDBJ databases">
        <title>Phyllosticta paracitricarpa is synonymous to the EU quarantine fungus P. citricarpa based on phylogenomic analyses.</title>
        <authorList>
            <consortium name="Lawrence Berkeley National Laboratory"/>
            <person name="Van ingen-buijs V.A."/>
            <person name="Van westerhoven A.C."/>
            <person name="Haridas S."/>
            <person name="Skiadas P."/>
            <person name="Martin F."/>
            <person name="Groenewald J.Z."/>
            <person name="Crous P.W."/>
            <person name="Seidl M.F."/>
        </authorList>
    </citation>
    <scope>NUCLEOTIDE SEQUENCE [LARGE SCALE GENOMIC DNA]</scope>
    <source>
        <strain evidence="3 4">CBS 141358</strain>
    </source>
</reference>
<comment type="caution">
    <text evidence="3">The sequence shown here is derived from an EMBL/GenBank/DDBJ whole genome shotgun (WGS) entry which is preliminary data.</text>
</comment>
<gene>
    <name evidence="3" type="ORF">JOL62DRAFT_598185</name>
</gene>
<protein>
    <recommendedName>
        <fullName evidence="2">Tr-type G domain-containing protein</fullName>
    </recommendedName>
</protein>
<feature type="compositionally biased region" description="Polar residues" evidence="1">
    <location>
        <begin position="17"/>
        <end position="50"/>
    </location>
</feature>
<feature type="compositionally biased region" description="Polar residues" evidence="1">
    <location>
        <begin position="680"/>
        <end position="691"/>
    </location>
</feature>
<dbReference type="PANTHER" id="PTHR43721">
    <property type="entry name" value="ELONGATION FACTOR TU-RELATED"/>
    <property type="match status" value="1"/>
</dbReference>
<dbReference type="PANTHER" id="PTHR43721:SF30">
    <property type="entry name" value="TR-TYPE G DOMAIN-CONTAINING PROTEIN"/>
    <property type="match status" value="1"/>
</dbReference>
<dbReference type="InterPro" id="IPR050055">
    <property type="entry name" value="EF-Tu_GTPase"/>
</dbReference>
<dbReference type="InterPro" id="IPR027417">
    <property type="entry name" value="P-loop_NTPase"/>
</dbReference>
<name>A0ABR1N4N8_9PEZI</name>
<proteinExistence type="predicted"/>
<dbReference type="EMBL" id="JBBPBF010000019">
    <property type="protein sequence ID" value="KAK7610177.1"/>
    <property type="molecule type" value="Genomic_DNA"/>
</dbReference>
<feature type="region of interest" description="Disordered" evidence="1">
    <location>
        <begin position="642"/>
        <end position="663"/>
    </location>
</feature>
<feature type="domain" description="Tr-type G" evidence="2">
    <location>
        <begin position="305"/>
        <end position="565"/>
    </location>
</feature>
<evidence type="ECO:0000256" key="1">
    <source>
        <dbReference type="SAM" id="MobiDB-lite"/>
    </source>
</evidence>
<feature type="compositionally biased region" description="Acidic residues" evidence="1">
    <location>
        <begin position="836"/>
        <end position="854"/>
    </location>
</feature>
<feature type="region of interest" description="Disordered" evidence="1">
    <location>
        <begin position="1"/>
        <end position="55"/>
    </location>
</feature>
<organism evidence="3 4">
    <name type="scientific">Phyllosticta paracitricarpa</name>
    <dbReference type="NCBI Taxonomy" id="2016321"/>
    <lineage>
        <taxon>Eukaryota</taxon>
        <taxon>Fungi</taxon>
        <taxon>Dikarya</taxon>
        <taxon>Ascomycota</taxon>
        <taxon>Pezizomycotina</taxon>
        <taxon>Dothideomycetes</taxon>
        <taxon>Dothideomycetes incertae sedis</taxon>
        <taxon>Botryosphaeriales</taxon>
        <taxon>Phyllostictaceae</taxon>
        <taxon>Phyllosticta</taxon>
    </lineage>
</organism>
<accession>A0ABR1N4N8</accession>
<evidence type="ECO:0000313" key="3">
    <source>
        <dbReference type="EMBL" id="KAK7610177.1"/>
    </source>
</evidence>
<dbReference type="Pfam" id="PF00009">
    <property type="entry name" value="GTP_EFTU"/>
    <property type="match status" value="1"/>
</dbReference>
<dbReference type="SUPFAM" id="SSF52540">
    <property type="entry name" value="P-loop containing nucleoside triphosphate hydrolases"/>
    <property type="match status" value="1"/>
</dbReference>